<sequence>MSFGNLWKDELRLVAEEISLDVKEDLKLIDLKKLIEKSDVFKKEPDFVQGVIDKIIEDKKLKKEKENVIKENEVRSLQMEWVKLAQLERQLELQNGLNSAGREFKDERYDVKLLGRIDPRELENNFNLAKRRFDELKKGFNKNEWIASANRETIRDQETNGIIEECDRDRNEYFMPHRAVVRVDRETTKTRVVFNCGSKSGQSLSLNDV</sequence>
<name>A0A8T0FS16_ARGBR</name>
<proteinExistence type="predicted"/>
<dbReference type="AlphaFoldDB" id="A0A8T0FS16"/>
<reference evidence="1" key="2">
    <citation type="submission" date="2020-06" db="EMBL/GenBank/DDBJ databases">
        <authorList>
            <person name="Sheffer M."/>
        </authorList>
    </citation>
    <scope>NUCLEOTIDE SEQUENCE</scope>
</reference>
<comment type="caution">
    <text evidence="1">The sequence shown here is derived from an EMBL/GenBank/DDBJ whole genome shotgun (WGS) entry which is preliminary data.</text>
</comment>
<evidence type="ECO:0000313" key="2">
    <source>
        <dbReference type="Proteomes" id="UP000807504"/>
    </source>
</evidence>
<keyword evidence="2" id="KW-1185">Reference proteome</keyword>
<gene>
    <name evidence="1" type="ORF">HNY73_004612</name>
</gene>
<dbReference type="EMBL" id="JABXBU010000003">
    <property type="protein sequence ID" value="KAF8793085.1"/>
    <property type="molecule type" value="Genomic_DNA"/>
</dbReference>
<protein>
    <submittedName>
        <fullName evidence="1">Uncharacterized protein</fullName>
    </submittedName>
</protein>
<evidence type="ECO:0000313" key="1">
    <source>
        <dbReference type="EMBL" id="KAF8793085.1"/>
    </source>
</evidence>
<organism evidence="1 2">
    <name type="scientific">Argiope bruennichi</name>
    <name type="common">Wasp spider</name>
    <name type="synonym">Aranea bruennichi</name>
    <dbReference type="NCBI Taxonomy" id="94029"/>
    <lineage>
        <taxon>Eukaryota</taxon>
        <taxon>Metazoa</taxon>
        <taxon>Ecdysozoa</taxon>
        <taxon>Arthropoda</taxon>
        <taxon>Chelicerata</taxon>
        <taxon>Arachnida</taxon>
        <taxon>Araneae</taxon>
        <taxon>Araneomorphae</taxon>
        <taxon>Entelegynae</taxon>
        <taxon>Araneoidea</taxon>
        <taxon>Araneidae</taxon>
        <taxon>Argiope</taxon>
    </lineage>
</organism>
<accession>A0A8T0FS16</accession>
<reference evidence="1" key="1">
    <citation type="journal article" date="2020" name="bioRxiv">
        <title>Chromosome-level reference genome of the European wasp spider Argiope bruennichi: a resource for studies on range expansion and evolutionary adaptation.</title>
        <authorList>
            <person name="Sheffer M.M."/>
            <person name="Hoppe A."/>
            <person name="Krehenwinkel H."/>
            <person name="Uhl G."/>
            <person name="Kuss A.W."/>
            <person name="Jensen L."/>
            <person name="Jensen C."/>
            <person name="Gillespie R.G."/>
            <person name="Hoff K.J."/>
            <person name="Prost S."/>
        </authorList>
    </citation>
    <scope>NUCLEOTIDE SEQUENCE</scope>
</reference>
<dbReference type="Proteomes" id="UP000807504">
    <property type="component" value="Unassembled WGS sequence"/>
</dbReference>